<organism evidence="2 3">
    <name type="scientific">Methylobacterium gossipiicola</name>
    <dbReference type="NCBI Taxonomy" id="582675"/>
    <lineage>
        <taxon>Bacteria</taxon>
        <taxon>Pseudomonadati</taxon>
        <taxon>Pseudomonadota</taxon>
        <taxon>Alphaproteobacteria</taxon>
        <taxon>Hyphomicrobiales</taxon>
        <taxon>Methylobacteriaceae</taxon>
        <taxon>Methylobacterium</taxon>
    </lineage>
</organism>
<protein>
    <recommendedName>
        <fullName evidence="4">Pectate lyase superfamily protein</fullName>
    </recommendedName>
</protein>
<gene>
    <name evidence="2" type="ORF">SAMN05192565_1153</name>
</gene>
<name>A0A1I2VFW4_9HYPH</name>
<dbReference type="STRING" id="582675.SAMN05192565_1153"/>
<keyword evidence="3" id="KW-1185">Reference proteome</keyword>
<feature type="signal peptide" evidence="1">
    <location>
        <begin position="1"/>
        <end position="21"/>
    </location>
</feature>
<accession>A0A1I2VFW4</accession>
<evidence type="ECO:0000256" key="1">
    <source>
        <dbReference type="SAM" id="SignalP"/>
    </source>
</evidence>
<dbReference type="AlphaFoldDB" id="A0A1I2VFW4"/>
<dbReference type="EMBL" id="FOPM01000015">
    <property type="protein sequence ID" value="SFG88205.1"/>
    <property type="molecule type" value="Genomic_DNA"/>
</dbReference>
<reference evidence="3" key="1">
    <citation type="submission" date="2016-10" db="EMBL/GenBank/DDBJ databases">
        <authorList>
            <person name="Varghese N."/>
            <person name="Submissions S."/>
        </authorList>
    </citation>
    <scope>NUCLEOTIDE SEQUENCE [LARGE SCALE GENOMIC DNA]</scope>
    <source>
        <strain evidence="3">Gh-105</strain>
    </source>
</reference>
<feature type="chain" id="PRO_5011721867" description="Pectate lyase superfamily protein" evidence="1">
    <location>
        <begin position="22"/>
        <end position="595"/>
    </location>
</feature>
<evidence type="ECO:0000313" key="3">
    <source>
        <dbReference type="Proteomes" id="UP000199229"/>
    </source>
</evidence>
<dbReference type="RefSeq" id="WP_143103763.1">
    <property type="nucleotide sequence ID" value="NZ_FOPM01000015.1"/>
</dbReference>
<evidence type="ECO:0008006" key="4">
    <source>
        <dbReference type="Google" id="ProtNLM"/>
    </source>
</evidence>
<evidence type="ECO:0000313" key="2">
    <source>
        <dbReference type="EMBL" id="SFG88205.1"/>
    </source>
</evidence>
<proteinExistence type="predicted"/>
<dbReference type="OrthoDB" id="7977168at2"/>
<keyword evidence="1" id="KW-0732">Signal</keyword>
<sequence>MPNRLLAFAVLLIASAAPSAAFDLQSSTVPGLAPPALGDAEIAINRADKRLIFKNPDGTLGYGSLLNALPSGRKAVEQGDGSDLGVLLPSGNVRSLASNLGDQKSILDYVQPSDDGDYALAIERAAAAGVTELFLPAGTQYTFKHTATLPNANMSIACAGRKTTEIRLLGDNDYFFLVGNTSSMSYNFYLEECLFTKEKVSSSGAILRLQNVYKWGFSHIRAFCENKIWRVLELKNASSMISRDVDVDSVRERAVYAEPGGSGTAGSLDGLTIDHVYDLWYVVGSNSVSTNPANEGVFEFADNFQAIWFLGPKVASHKGYAIYFKGTIANRTNNTLNLVFNPNIESGKDPSGIVRMDATAASHIAGPSSWSTGKGTTFPAIRLDPDSQGNFVRQIQIGISGAGYGILDEGTVNTVEDMELVGYDSSAETGIVIGATARKGRYSRNKVSQFQRAIFDNSPDTAGHVIRALDYTAITGQPLTGLVGSVNSNKVVKDITNLDAGAPNLDAAVTLSPPDKGETFTINTAGTINLITPTYIGRRVTLLLAQGGTTINDLQSGKGTGAIYLAKPLTTADGRSRITLEWRGDYWWEIGRTGP</sequence>
<dbReference type="Proteomes" id="UP000199229">
    <property type="component" value="Unassembled WGS sequence"/>
</dbReference>